<sequence length="838" mass="93238">MKTAACIVLALCVAGGLASPISKEQQKYPKECSAGPTYWCQNITTAHNCQAAKHCIQTVWEHQKLEADNDDICTICKDMVQQARDQLESNETQEELKEVFEGSCKLIPVKIVSEECMKVFDDFIPELVDALASQMNPQMVCSTAGLCNSARVDKLLAEHVINEVYAKFGQDCGDCHSLVADVRPKLDAASDEDIINRLMNVCGHMGSLSLGCREIVLKYSQDITEHIRMHFNAREVCDLSGVCKAKHHEHARPLLATAYRSDEPCELCEHLVQHMLDVFTANTTEEEFEKVLIGICKMSKSSFRQQCLSLVSEYYPMVYHFITTEMKPHSVCVLAGVCHEGEQRRPLLGAHEGDLYRKRHNKHHLIGGDETKLQDLARVPLTKKESNIQVINSDLLPTPAVPAVLPIELMLPQSMIGGNKIECETCQYFLHYVQQEITLPSTEAEIKELIDEACDHLPKSIGPQCRSFVATYSDALIALLAQEVDPSQVCPSIGLCPAAAVVEAVSKVEGNAACPMCLFAMQQLDKMLKDNRTEDSVKKALESVCSLLPKKMVTECDSFMDKYTEELIDMLIAEYTPEEVCTNLKMCGPEEYEQGMLTGKDEKQSHIETNEIPLPKDDELVKPISNVKDDNKCVICEFVMTQLDDMLKNNATEEDIKKAVHSVCNYLPKSVSQKCNDFVNEYADLVIQLLVQSLEPKQVCQELGLCPQVAKTAEEKCTLCLVLVEAMDKLLEDGNIEKDVATIIDKVCNIVPSSMRQGCRSTVDEYGPSIMLLVAQLADKNDVCSQVKLCPSTGNRGHLLGANKCTYGPSYSCQSEFHAMACKATKYCQQKVWKASKP</sequence>
<protein>
    <recommendedName>
        <fullName evidence="12">Saposin B-type domain-containing protein</fullName>
    </recommendedName>
</protein>
<evidence type="ECO:0000256" key="1">
    <source>
        <dbReference type="ARBA" id="ARBA00004613"/>
    </source>
</evidence>
<feature type="domain" description="Saposin A-type" evidence="9">
    <location>
        <begin position="798"/>
        <end position="838"/>
    </location>
</feature>
<dbReference type="SMART" id="SM00741">
    <property type="entry name" value="SapB"/>
    <property type="match status" value="7"/>
</dbReference>
<dbReference type="PRINTS" id="PR01797">
    <property type="entry name" value="SAPOSIN"/>
</dbReference>
<reference evidence="10 11" key="1">
    <citation type="submission" date="2020-04" db="EMBL/GenBank/DDBJ databases">
        <authorList>
            <person name="Alioto T."/>
            <person name="Alioto T."/>
            <person name="Gomez Garrido J."/>
        </authorList>
    </citation>
    <scope>NUCLEOTIDE SEQUENCE [LARGE SCALE GENOMIC DNA]</scope>
</reference>
<feature type="chain" id="PRO_5035826288" description="Saposin B-type domain-containing protein" evidence="7">
    <location>
        <begin position="19"/>
        <end position="838"/>
    </location>
</feature>
<keyword evidence="3 7" id="KW-0732">Signal</keyword>
<evidence type="ECO:0000313" key="10">
    <source>
        <dbReference type="EMBL" id="CAB3361640.1"/>
    </source>
</evidence>
<dbReference type="PROSITE" id="PS50015">
    <property type="entry name" value="SAP_B"/>
    <property type="match status" value="7"/>
</dbReference>
<evidence type="ECO:0000256" key="2">
    <source>
        <dbReference type="ARBA" id="ARBA00022525"/>
    </source>
</evidence>
<evidence type="ECO:0000259" key="8">
    <source>
        <dbReference type="PROSITE" id="PS50015"/>
    </source>
</evidence>
<accession>A0A8S1C0L8</accession>
<feature type="signal peptide" evidence="7">
    <location>
        <begin position="1"/>
        <end position="18"/>
    </location>
</feature>
<dbReference type="SUPFAM" id="SSF47862">
    <property type="entry name" value="Saposin"/>
    <property type="match status" value="6"/>
</dbReference>
<dbReference type="AlphaFoldDB" id="A0A8S1C0L8"/>
<feature type="domain" description="Saposin B-type" evidence="8">
    <location>
        <begin position="419"/>
        <end position="500"/>
    </location>
</feature>
<name>A0A8S1C0L8_9INSE</name>
<evidence type="ECO:0000256" key="6">
    <source>
        <dbReference type="ARBA" id="ARBA00023180"/>
    </source>
</evidence>
<dbReference type="InterPro" id="IPR008138">
    <property type="entry name" value="SapB_2"/>
</dbReference>
<feature type="domain" description="Saposin B-type" evidence="8">
    <location>
        <begin position="510"/>
        <end position="591"/>
    </location>
</feature>
<dbReference type="InterPro" id="IPR008139">
    <property type="entry name" value="SaposinB_dom"/>
</dbReference>
<dbReference type="Pfam" id="PF02199">
    <property type="entry name" value="SapA"/>
    <property type="match status" value="2"/>
</dbReference>
<dbReference type="Pfam" id="PF05184">
    <property type="entry name" value="SapB_1"/>
    <property type="match status" value="4"/>
</dbReference>
<evidence type="ECO:0000256" key="4">
    <source>
        <dbReference type="ARBA" id="ARBA00022737"/>
    </source>
</evidence>
<comment type="caution">
    <text evidence="10">The sequence shown here is derived from an EMBL/GenBank/DDBJ whole genome shotgun (WGS) entry which is preliminary data.</text>
</comment>
<dbReference type="PANTHER" id="PTHR11480:SF3">
    <property type="entry name" value="BCDNA.GH08312"/>
    <property type="match status" value="1"/>
</dbReference>
<dbReference type="GO" id="GO:0016020">
    <property type="term" value="C:membrane"/>
    <property type="evidence" value="ECO:0007669"/>
    <property type="project" value="GOC"/>
</dbReference>
<dbReference type="GO" id="GO:0005576">
    <property type="term" value="C:extracellular region"/>
    <property type="evidence" value="ECO:0007669"/>
    <property type="project" value="UniProtKB-SubCell"/>
</dbReference>
<dbReference type="PROSITE" id="PS51110">
    <property type="entry name" value="SAP_A"/>
    <property type="match status" value="2"/>
</dbReference>
<keyword evidence="11" id="KW-1185">Reference proteome</keyword>
<dbReference type="InterPro" id="IPR003119">
    <property type="entry name" value="SAP_A"/>
</dbReference>
<feature type="domain" description="Saposin B-type" evidence="8">
    <location>
        <begin position="69"/>
        <end position="151"/>
    </location>
</feature>
<evidence type="ECO:0000256" key="7">
    <source>
        <dbReference type="SAM" id="SignalP"/>
    </source>
</evidence>
<dbReference type="GO" id="GO:0005764">
    <property type="term" value="C:lysosome"/>
    <property type="evidence" value="ECO:0007669"/>
    <property type="project" value="InterPro"/>
</dbReference>
<dbReference type="SMART" id="SM00162">
    <property type="entry name" value="SAPA"/>
    <property type="match status" value="2"/>
</dbReference>
<keyword evidence="5" id="KW-1015">Disulfide bond</keyword>
<dbReference type="PANTHER" id="PTHR11480">
    <property type="entry name" value="SAPOSIN-RELATED"/>
    <property type="match status" value="1"/>
</dbReference>
<dbReference type="InterPro" id="IPR051428">
    <property type="entry name" value="Sphingo_Act-Surfact_Prot"/>
</dbReference>
<keyword evidence="6" id="KW-0325">Glycoprotein</keyword>
<dbReference type="Proteomes" id="UP000494165">
    <property type="component" value="Unassembled WGS sequence"/>
</dbReference>
<dbReference type="FunFam" id="1.10.225.10:FF:000002">
    <property type="entry name" value="prosaposin isoform X2"/>
    <property type="match status" value="4"/>
</dbReference>
<dbReference type="OrthoDB" id="69496at2759"/>
<evidence type="ECO:0000259" key="9">
    <source>
        <dbReference type="PROSITE" id="PS51110"/>
    </source>
</evidence>
<organism evidence="10 11">
    <name type="scientific">Cloeon dipterum</name>
    <dbReference type="NCBI Taxonomy" id="197152"/>
    <lineage>
        <taxon>Eukaryota</taxon>
        <taxon>Metazoa</taxon>
        <taxon>Ecdysozoa</taxon>
        <taxon>Arthropoda</taxon>
        <taxon>Hexapoda</taxon>
        <taxon>Insecta</taxon>
        <taxon>Pterygota</taxon>
        <taxon>Palaeoptera</taxon>
        <taxon>Ephemeroptera</taxon>
        <taxon>Pisciforma</taxon>
        <taxon>Baetidae</taxon>
        <taxon>Cloeon</taxon>
    </lineage>
</organism>
<evidence type="ECO:0000313" key="11">
    <source>
        <dbReference type="Proteomes" id="UP000494165"/>
    </source>
</evidence>
<dbReference type="GO" id="GO:0006665">
    <property type="term" value="P:sphingolipid metabolic process"/>
    <property type="evidence" value="ECO:0007669"/>
    <property type="project" value="InterPro"/>
</dbReference>
<feature type="domain" description="Saposin B-type" evidence="8">
    <location>
        <begin position="261"/>
        <end position="342"/>
    </location>
</feature>
<feature type="domain" description="Saposin B-type" evidence="8">
    <location>
        <begin position="713"/>
        <end position="794"/>
    </location>
</feature>
<dbReference type="InterPro" id="IPR008373">
    <property type="entry name" value="Saposin"/>
</dbReference>
<proteinExistence type="predicted"/>
<gene>
    <name evidence="10" type="ORF">CLODIP_2_CD15735</name>
</gene>
<comment type="subcellular location">
    <subcellularLocation>
        <location evidence="1">Secreted</location>
    </subcellularLocation>
</comment>
<dbReference type="InterPro" id="IPR011001">
    <property type="entry name" value="Saposin-like"/>
</dbReference>
<dbReference type="InterPro" id="IPR007856">
    <property type="entry name" value="SapB_1"/>
</dbReference>
<dbReference type="Gene3D" id="1.10.225.10">
    <property type="entry name" value="Saposin-like"/>
    <property type="match status" value="7"/>
</dbReference>
<keyword evidence="4" id="KW-0677">Repeat</keyword>
<evidence type="ECO:0008006" key="12">
    <source>
        <dbReference type="Google" id="ProtNLM"/>
    </source>
</evidence>
<dbReference type="EMBL" id="CADEPI010000006">
    <property type="protein sequence ID" value="CAB3361640.1"/>
    <property type="molecule type" value="Genomic_DNA"/>
</dbReference>
<keyword evidence="2" id="KW-0964">Secreted</keyword>
<feature type="domain" description="Saposin A-type" evidence="9">
    <location>
        <begin position="25"/>
        <end position="65"/>
    </location>
</feature>
<dbReference type="Pfam" id="PF03489">
    <property type="entry name" value="SapB_2"/>
    <property type="match status" value="6"/>
</dbReference>
<feature type="domain" description="Saposin B-type" evidence="8">
    <location>
        <begin position="168"/>
        <end position="247"/>
    </location>
</feature>
<evidence type="ECO:0000256" key="5">
    <source>
        <dbReference type="ARBA" id="ARBA00023157"/>
    </source>
</evidence>
<feature type="domain" description="Saposin B-type" evidence="8">
    <location>
        <begin position="629"/>
        <end position="710"/>
    </location>
</feature>
<evidence type="ECO:0000256" key="3">
    <source>
        <dbReference type="ARBA" id="ARBA00022729"/>
    </source>
</evidence>